<dbReference type="PROSITE" id="PS01328">
    <property type="entry name" value="4HBCOA_THIOESTERASE"/>
    <property type="match status" value="1"/>
</dbReference>
<dbReference type="FunFam" id="3.10.129.10:FF:000004">
    <property type="entry name" value="Tol-pal system-associated acyl-CoA thioesterase"/>
    <property type="match status" value="1"/>
</dbReference>
<dbReference type="CDD" id="cd00586">
    <property type="entry name" value="4HBT"/>
    <property type="match status" value="1"/>
</dbReference>
<dbReference type="PANTHER" id="PTHR31793:SF37">
    <property type="entry name" value="ACYL-COA THIOESTER HYDROLASE YBGC"/>
    <property type="match status" value="1"/>
</dbReference>
<comment type="caution">
    <text evidence="3">The sequence shown here is derived from an EMBL/GenBank/DDBJ whole genome shotgun (WGS) entry which is preliminary data.</text>
</comment>
<organism evidence="3 4">
    <name type="scientific">Parvibaculum sedimenti</name>
    <dbReference type="NCBI Taxonomy" id="2608632"/>
    <lineage>
        <taxon>Bacteria</taxon>
        <taxon>Pseudomonadati</taxon>
        <taxon>Pseudomonadota</taxon>
        <taxon>Alphaproteobacteria</taxon>
        <taxon>Hyphomicrobiales</taxon>
        <taxon>Parvibaculaceae</taxon>
        <taxon>Parvibaculum</taxon>
    </lineage>
</organism>
<evidence type="ECO:0000256" key="2">
    <source>
        <dbReference type="ARBA" id="ARBA00022801"/>
    </source>
</evidence>
<dbReference type="RefSeq" id="WP_152215650.1">
    <property type="nucleotide sequence ID" value="NZ_WESC01000005.1"/>
</dbReference>
<reference evidence="3 4" key="1">
    <citation type="submission" date="2019-09" db="EMBL/GenBank/DDBJ databases">
        <title>Parvibaculum sedimenti sp. nov., isolated from sediment.</title>
        <authorList>
            <person name="Wang Y."/>
        </authorList>
    </citation>
    <scope>NUCLEOTIDE SEQUENCE [LARGE SCALE GENOMIC DNA]</scope>
    <source>
        <strain evidence="3 4">HXT-9</strain>
    </source>
</reference>
<dbReference type="NCBIfam" id="TIGR00051">
    <property type="entry name" value="YbgC/FadM family acyl-CoA thioesterase"/>
    <property type="match status" value="1"/>
</dbReference>
<evidence type="ECO:0000256" key="1">
    <source>
        <dbReference type="ARBA" id="ARBA00005953"/>
    </source>
</evidence>
<dbReference type="Pfam" id="PF13279">
    <property type="entry name" value="4HBT_2"/>
    <property type="match status" value="1"/>
</dbReference>
<evidence type="ECO:0000313" key="4">
    <source>
        <dbReference type="Proteomes" id="UP000468901"/>
    </source>
</evidence>
<keyword evidence="4" id="KW-1185">Reference proteome</keyword>
<name>A0A6N6VML8_9HYPH</name>
<comment type="similarity">
    <text evidence="1">Belongs to the 4-hydroxybenzoyl-CoA thioesterase family.</text>
</comment>
<dbReference type="InterPro" id="IPR008272">
    <property type="entry name" value="HB-CoA_thioesterase_AS"/>
</dbReference>
<keyword evidence="2 3" id="KW-0378">Hydrolase</keyword>
<proteinExistence type="inferred from homology"/>
<dbReference type="GO" id="GO:0047617">
    <property type="term" value="F:fatty acyl-CoA hydrolase activity"/>
    <property type="evidence" value="ECO:0007669"/>
    <property type="project" value="TreeGrafter"/>
</dbReference>
<protein>
    <submittedName>
        <fullName evidence="3">YbgC/FadM family acyl-CoA thioesterase</fullName>
        <ecNumber evidence="3">3.1.2.-</ecNumber>
    </submittedName>
</protein>
<dbReference type="InterPro" id="IPR006684">
    <property type="entry name" value="YbgC/YbaW"/>
</dbReference>
<dbReference type="Gene3D" id="3.10.129.10">
    <property type="entry name" value="Hotdog Thioesterase"/>
    <property type="match status" value="1"/>
</dbReference>
<sequence length="157" mass="17997">MSAREWPDLAGRIEGQTHILPVRVYYEDTDFSGIVYHANYLRFAERGRSDFLRVVGISHTELFDGEDPLAFAIHRMEIDFVKPARIDELLEVHTRYTRAGGARLEAEQAIYRQAAGELDPIWRAKVFAAVIDLKGRPRRMPAEVRDALKTYVQPAVQ</sequence>
<dbReference type="InterPro" id="IPR029069">
    <property type="entry name" value="HotDog_dom_sf"/>
</dbReference>
<dbReference type="InterPro" id="IPR050563">
    <property type="entry name" value="4-hydroxybenzoyl-CoA_TE"/>
</dbReference>
<dbReference type="SUPFAM" id="SSF54637">
    <property type="entry name" value="Thioesterase/thiol ester dehydrase-isomerase"/>
    <property type="match status" value="1"/>
</dbReference>
<dbReference type="EMBL" id="WESC01000005">
    <property type="protein sequence ID" value="KAB7740808.1"/>
    <property type="molecule type" value="Genomic_DNA"/>
</dbReference>
<evidence type="ECO:0000313" key="3">
    <source>
        <dbReference type="EMBL" id="KAB7740808.1"/>
    </source>
</evidence>
<dbReference type="Proteomes" id="UP000468901">
    <property type="component" value="Unassembled WGS sequence"/>
</dbReference>
<dbReference type="EC" id="3.1.2.-" evidence="3"/>
<accession>A0A6N6VML8</accession>
<dbReference type="AlphaFoldDB" id="A0A6N6VML8"/>
<gene>
    <name evidence="3" type="ORF">F2P47_07115</name>
</gene>
<dbReference type="PIRSF" id="PIRSF003230">
    <property type="entry name" value="YbgC"/>
    <property type="match status" value="1"/>
</dbReference>
<dbReference type="PANTHER" id="PTHR31793">
    <property type="entry name" value="4-HYDROXYBENZOYL-COA THIOESTERASE FAMILY MEMBER"/>
    <property type="match status" value="1"/>
</dbReference>